<evidence type="ECO:0000313" key="4">
    <source>
        <dbReference type="EMBL" id="AIG80170.1"/>
    </source>
</evidence>
<dbReference type="Proteomes" id="UP000028492">
    <property type="component" value="Chromosome"/>
</dbReference>
<accession>A0A075VBH3</accession>
<keyword evidence="3" id="KW-0472">Membrane</keyword>
<reference evidence="4 5" key="1">
    <citation type="journal article" date="2014" name="J. Biotechnol.">
        <title>Complete genome sequence of the actinobacterium Amycolatopsis japonica MG417-CF17(T) (=DSM 44213T) producing (S,S)-N,N'-ethylenediaminedisuccinic acid.</title>
        <authorList>
            <person name="Stegmann E."/>
            <person name="Albersmeier A."/>
            <person name="Spohn M."/>
            <person name="Gert H."/>
            <person name="Weber T."/>
            <person name="Wohlleben W."/>
            <person name="Kalinowski J."/>
            <person name="Ruckert C."/>
        </authorList>
    </citation>
    <scope>NUCLEOTIDE SEQUENCE [LARGE SCALE GENOMIC DNA]</scope>
    <source>
        <strain evidence="5">MG417-CF17 (DSM 44213)</strain>
    </source>
</reference>
<keyword evidence="1" id="KW-0175">Coiled coil</keyword>
<protein>
    <submittedName>
        <fullName evidence="4">Conserved putative membrane protein</fullName>
    </submittedName>
</protein>
<sequence length="435" mass="45582">MTDDTVRLSMIGQVLRGRWRTLVVLAVLGALIGAGSSVILSPGYRTTSSVLLQGPREADELLTQAEVATSSVVLDRAAAGLGDGMTGAELRDRVATSVAQGNVITIEATGDTAEQTQRMADQIASEFVKYSTQIIAGSGDAAVQLAQERRETLRQQVQQTNQRISELSAKVNEGKTTVESVQLRTELQGLRSSIESAMSSLNAADTASGLGNMVVLGSAELPSSAAAPTLPQLALGGAALFFLIGLFGHLFTARTDRRLRDEEEIAAAIGGPVLATFDAVERPPAGTTVRAKLLRDDRPWNVPRIDVAADEIDSDVLYRRLVSRLPHRRLLVLAADGDPAGQAAAERLAALAGRWLTVVTVSPARPVVADTDADGVVVVTSLGSRSAWELVGIAEAIADAGLAMVGTVLIRPVRPTRARPGAPTPSDHEALAGTA</sequence>
<dbReference type="PANTHER" id="PTHR32309:SF31">
    <property type="entry name" value="CAPSULAR EXOPOLYSACCHARIDE FAMILY"/>
    <property type="match status" value="1"/>
</dbReference>
<dbReference type="EMBL" id="CP008953">
    <property type="protein sequence ID" value="AIG80170.1"/>
    <property type="molecule type" value="Genomic_DNA"/>
</dbReference>
<keyword evidence="3" id="KW-0812">Transmembrane</keyword>
<dbReference type="HOGENOM" id="CLU_613446_0_0_11"/>
<dbReference type="InterPro" id="IPR050445">
    <property type="entry name" value="Bact_polysacc_biosynth/exp"/>
</dbReference>
<gene>
    <name evidence="4" type="ORF">AJAP_36860</name>
</gene>
<feature type="region of interest" description="Disordered" evidence="2">
    <location>
        <begin position="415"/>
        <end position="435"/>
    </location>
</feature>
<proteinExistence type="predicted"/>
<feature type="transmembrane region" description="Helical" evidence="3">
    <location>
        <begin position="233"/>
        <end position="251"/>
    </location>
</feature>
<feature type="compositionally biased region" description="Basic and acidic residues" evidence="2">
    <location>
        <begin position="426"/>
        <end position="435"/>
    </location>
</feature>
<feature type="transmembrane region" description="Helical" evidence="3">
    <location>
        <begin position="21"/>
        <end position="40"/>
    </location>
</feature>
<dbReference type="KEGG" id="aja:AJAP_36860"/>
<feature type="compositionally biased region" description="Low complexity" evidence="2">
    <location>
        <begin position="415"/>
        <end position="425"/>
    </location>
</feature>
<feature type="coiled-coil region" evidence="1">
    <location>
        <begin position="143"/>
        <end position="170"/>
    </location>
</feature>
<keyword evidence="3" id="KW-1133">Transmembrane helix</keyword>
<evidence type="ECO:0000313" key="5">
    <source>
        <dbReference type="Proteomes" id="UP000028492"/>
    </source>
</evidence>
<name>A0A075VBH3_9PSEU</name>
<evidence type="ECO:0000256" key="1">
    <source>
        <dbReference type="SAM" id="Coils"/>
    </source>
</evidence>
<dbReference type="eggNOG" id="COG3206">
    <property type="taxonomic scope" value="Bacteria"/>
</dbReference>
<dbReference type="STRING" id="208439.AJAP_36860"/>
<evidence type="ECO:0000256" key="3">
    <source>
        <dbReference type="SAM" id="Phobius"/>
    </source>
</evidence>
<dbReference type="PANTHER" id="PTHR32309">
    <property type="entry name" value="TYROSINE-PROTEIN KINASE"/>
    <property type="match status" value="1"/>
</dbReference>
<dbReference type="AlphaFoldDB" id="A0A075VBH3"/>
<organism evidence="4 5">
    <name type="scientific">Amycolatopsis japonica</name>
    <dbReference type="NCBI Taxonomy" id="208439"/>
    <lineage>
        <taxon>Bacteria</taxon>
        <taxon>Bacillati</taxon>
        <taxon>Actinomycetota</taxon>
        <taxon>Actinomycetes</taxon>
        <taxon>Pseudonocardiales</taxon>
        <taxon>Pseudonocardiaceae</taxon>
        <taxon>Amycolatopsis</taxon>
        <taxon>Amycolatopsis japonica group</taxon>
    </lineage>
</organism>
<evidence type="ECO:0000256" key="2">
    <source>
        <dbReference type="SAM" id="MobiDB-lite"/>
    </source>
</evidence>
<keyword evidence="5" id="KW-1185">Reference proteome</keyword>